<dbReference type="AlphaFoldDB" id="A0A066W6T9"/>
<dbReference type="Proteomes" id="UP000027361">
    <property type="component" value="Unassembled WGS sequence"/>
</dbReference>
<dbReference type="Pfam" id="PF03604">
    <property type="entry name" value="Zn_ribbon_RPAB4"/>
    <property type="match status" value="1"/>
</dbReference>
<dbReference type="GO" id="GO:0005665">
    <property type="term" value="C:RNA polymerase II, core complex"/>
    <property type="evidence" value="ECO:0007669"/>
    <property type="project" value="TreeGrafter"/>
</dbReference>
<evidence type="ECO:0000313" key="7">
    <source>
        <dbReference type="Proteomes" id="UP000027361"/>
    </source>
</evidence>
<dbReference type="RefSeq" id="XP_013243579.1">
    <property type="nucleotide sequence ID" value="XM_013388125.1"/>
</dbReference>
<sequence length="133" mass="15455">MSKATAFLLFQFHMTFDPVGLHLTLTSGILTVQLSKGSFTLCKRPVQQYELPGWRSELRRPVREQVGADADVHLRCVDIIFHPVLFRTRLHPTWLACSSKVEIRPKEPIRCKECGHRIVYKPRTTKMLHFEAR</sequence>
<dbReference type="GO" id="GO:0008270">
    <property type="term" value="F:zinc ion binding"/>
    <property type="evidence" value="ECO:0007669"/>
    <property type="project" value="InterPro"/>
</dbReference>
<dbReference type="PANTHER" id="PTHR12056:SF2">
    <property type="entry name" value="GEO11084P1"/>
    <property type="match status" value="1"/>
</dbReference>
<proteinExistence type="inferred from homology"/>
<dbReference type="STRING" id="1037660.A0A066W6T9"/>
<dbReference type="InterPro" id="IPR006591">
    <property type="entry name" value="RNAP_P/RPABC4"/>
</dbReference>
<evidence type="ECO:0000313" key="6">
    <source>
        <dbReference type="EMBL" id="KDN46490.1"/>
    </source>
</evidence>
<gene>
    <name evidence="6" type="ORF">K437DRAFT_108039</name>
</gene>
<dbReference type="InterPro" id="IPR029040">
    <property type="entry name" value="RPABC4/Spt4"/>
</dbReference>
<evidence type="ECO:0000256" key="1">
    <source>
        <dbReference type="ARBA" id="ARBA00004123"/>
    </source>
</evidence>
<dbReference type="Gene3D" id="2.20.28.30">
    <property type="entry name" value="RNA polymerase ii, chain L"/>
    <property type="match status" value="1"/>
</dbReference>
<dbReference type="InParanoid" id="A0A066W6T9"/>
<evidence type="ECO:0000256" key="2">
    <source>
        <dbReference type="ARBA" id="ARBA00022723"/>
    </source>
</evidence>
<name>A0A066W6T9_TILAU</name>
<keyword evidence="3" id="KW-0862">Zinc</keyword>
<protein>
    <submittedName>
        <fullName evidence="6">Uncharacterized protein</fullName>
    </submittedName>
</protein>
<dbReference type="GO" id="GO:0006351">
    <property type="term" value="P:DNA-templated transcription"/>
    <property type="evidence" value="ECO:0007669"/>
    <property type="project" value="InterPro"/>
</dbReference>
<dbReference type="OrthoDB" id="5585087at2759"/>
<dbReference type="PANTHER" id="PTHR12056">
    <property type="entry name" value="DNA-DIRECTED RNA POLYMERASES I, II, AND III"/>
    <property type="match status" value="1"/>
</dbReference>
<dbReference type="SMART" id="SM00659">
    <property type="entry name" value="RPOLCX"/>
    <property type="match status" value="1"/>
</dbReference>
<dbReference type="GO" id="GO:0003899">
    <property type="term" value="F:DNA-directed RNA polymerase activity"/>
    <property type="evidence" value="ECO:0007669"/>
    <property type="project" value="InterPro"/>
</dbReference>
<comment type="similarity">
    <text evidence="5">Belongs to the archaeal Rpo12/eukaryotic RPC10 RNA polymerase subunit family.</text>
</comment>
<evidence type="ECO:0000256" key="4">
    <source>
        <dbReference type="ARBA" id="ARBA00023242"/>
    </source>
</evidence>
<reference evidence="6 7" key="1">
    <citation type="submission" date="2014-05" db="EMBL/GenBank/DDBJ databases">
        <title>Draft genome sequence of a rare smut relative, Tilletiaria anomala UBC 951.</title>
        <authorList>
            <consortium name="DOE Joint Genome Institute"/>
            <person name="Toome M."/>
            <person name="Kuo A."/>
            <person name="Henrissat B."/>
            <person name="Lipzen A."/>
            <person name="Tritt A."/>
            <person name="Yoshinaga Y."/>
            <person name="Zane M."/>
            <person name="Barry K."/>
            <person name="Grigoriev I.V."/>
            <person name="Spatafora J.W."/>
            <person name="Aimea M.C."/>
        </authorList>
    </citation>
    <scope>NUCLEOTIDE SEQUENCE [LARGE SCALE GENOMIC DNA]</scope>
    <source>
        <strain evidence="6 7">UBC 951</strain>
    </source>
</reference>
<evidence type="ECO:0000256" key="5">
    <source>
        <dbReference type="ARBA" id="ARBA00025770"/>
    </source>
</evidence>
<comment type="caution">
    <text evidence="6">The sequence shown here is derived from an EMBL/GenBank/DDBJ whole genome shotgun (WGS) entry which is preliminary data.</text>
</comment>
<keyword evidence="2" id="KW-0479">Metal-binding</keyword>
<dbReference type="GeneID" id="25261275"/>
<organism evidence="6 7">
    <name type="scientific">Tilletiaria anomala (strain ATCC 24038 / CBS 436.72 / UBC 951)</name>
    <dbReference type="NCBI Taxonomy" id="1037660"/>
    <lineage>
        <taxon>Eukaryota</taxon>
        <taxon>Fungi</taxon>
        <taxon>Dikarya</taxon>
        <taxon>Basidiomycota</taxon>
        <taxon>Ustilaginomycotina</taxon>
        <taxon>Exobasidiomycetes</taxon>
        <taxon>Georgefischeriales</taxon>
        <taxon>Tilletiariaceae</taxon>
        <taxon>Tilletiaria</taxon>
    </lineage>
</organism>
<dbReference type="EMBL" id="JMSN01000035">
    <property type="protein sequence ID" value="KDN46490.1"/>
    <property type="molecule type" value="Genomic_DNA"/>
</dbReference>
<dbReference type="GO" id="GO:0003677">
    <property type="term" value="F:DNA binding"/>
    <property type="evidence" value="ECO:0007669"/>
    <property type="project" value="InterPro"/>
</dbReference>
<dbReference type="GO" id="GO:0005666">
    <property type="term" value="C:RNA polymerase III complex"/>
    <property type="evidence" value="ECO:0007669"/>
    <property type="project" value="TreeGrafter"/>
</dbReference>
<keyword evidence="7" id="KW-1185">Reference proteome</keyword>
<comment type="subcellular location">
    <subcellularLocation>
        <location evidence="1">Nucleus</location>
    </subcellularLocation>
</comment>
<dbReference type="HOGENOM" id="CLU_1908158_0_0_1"/>
<dbReference type="GO" id="GO:0005736">
    <property type="term" value="C:RNA polymerase I complex"/>
    <property type="evidence" value="ECO:0007669"/>
    <property type="project" value="TreeGrafter"/>
</dbReference>
<dbReference type="SUPFAM" id="SSF63393">
    <property type="entry name" value="RNA polymerase subunits"/>
    <property type="match status" value="1"/>
</dbReference>
<accession>A0A066W6T9</accession>
<dbReference type="InterPro" id="IPR039747">
    <property type="entry name" value="RPABC4"/>
</dbReference>
<evidence type="ECO:0000256" key="3">
    <source>
        <dbReference type="ARBA" id="ARBA00022833"/>
    </source>
</evidence>
<keyword evidence="4" id="KW-0539">Nucleus</keyword>